<evidence type="ECO:0000313" key="3">
    <source>
        <dbReference type="Proteomes" id="UP000650467"/>
    </source>
</evidence>
<comment type="caution">
    <text evidence="2">The sequence shown here is derived from an EMBL/GenBank/DDBJ whole genome shotgun (WGS) entry which is preliminary data.</text>
</comment>
<evidence type="ECO:0000313" key="2">
    <source>
        <dbReference type="EMBL" id="KAG2432653.1"/>
    </source>
</evidence>
<dbReference type="OrthoDB" id="538856at2759"/>
<dbReference type="Proteomes" id="UP000650467">
    <property type="component" value="Unassembled WGS sequence"/>
</dbReference>
<sequence length="597" mass="60230">MGVCYDCDLVDSPVDLAALASWLRTPVAGDTATLTLLVASDSSDTVSLVTRINGGTRIRCALVDASSGAFLQPINPFANAVTKAAGAVELDGVAAVPGISCASSGVATAVAAGTGAALIEDATYSGFVAKTFPQYPSVPGAAFESSSMVLSAVGYDILNRFLPRSQRAQLVNWAALSGHTLTFALTAGNAGDVPAALKRLSGGADLNCALVDPLTLNPLAAGTMTWSASGDGITMPPLGAAGLEVVAMQAGVVGVSCKPGSGLPATATFATFAAGRLIPVVVEVVLPAGGVLRIVPAPLLGVEDADLSTVLREDAPNCADGFDASGLPSPPPLSALNVRQARAVAALANSPGKAVSVIVSDAATSGSISRILSRLGFSGVTCAQETDPATGDAVITCSGGASSSCTGTATAVGVVPSATGGKVRLIPQASIRKPTPAAGRIVSGPYIIANGTEQRISPKDGFHEVVLTLPQLASPSAATRDAYALMCVGSMATAAVLWPAEAPQVVAHYVMFRAPATKLWEETECAALKVSKLNLTPSMLSKSSAKVLMRFQPSSKCKTLADMCGTYTAEASSCVFAFTDSRYNVCPPKEFGYSAGA</sequence>
<evidence type="ECO:0000259" key="1">
    <source>
        <dbReference type="Pfam" id="PF12499"/>
    </source>
</evidence>
<protein>
    <recommendedName>
        <fullName evidence="1">Pherophorin domain-containing protein</fullName>
    </recommendedName>
</protein>
<feature type="domain" description="Pherophorin" evidence="1">
    <location>
        <begin position="516"/>
        <end position="587"/>
    </location>
</feature>
<dbReference type="EMBL" id="JAEHOC010000021">
    <property type="protein sequence ID" value="KAG2432653.1"/>
    <property type="molecule type" value="Genomic_DNA"/>
</dbReference>
<keyword evidence="3" id="KW-1185">Reference proteome</keyword>
<dbReference type="Pfam" id="PF12499">
    <property type="entry name" value="DUF3707"/>
    <property type="match status" value="1"/>
</dbReference>
<gene>
    <name evidence="2" type="ORF">HXX76_008993</name>
</gene>
<accession>A0A835ST49</accession>
<name>A0A835ST49_CHLIN</name>
<dbReference type="InterPro" id="IPR024616">
    <property type="entry name" value="Pherophorin"/>
</dbReference>
<proteinExistence type="predicted"/>
<reference evidence="2" key="1">
    <citation type="journal article" date="2020" name="bioRxiv">
        <title>Comparative genomics of Chlamydomonas.</title>
        <authorList>
            <person name="Craig R.J."/>
            <person name="Hasan A.R."/>
            <person name="Ness R.W."/>
            <person name="Keightley P.D."/>
        </authorList>
    </citation>
    <scope>NUCLEOTIDE SEQUENCE</scope>
    <source>
        <strain evidence="2">SAG 7.73</strain>
    </source>
</reference>
<dbReference type="AlphaFoldDB" id="A0A835ST49"/>
<organism evidence="2 3">
    <name type="scientific">Chlamydomonas incerta</name>
    <dbReference type="NCBI Taxonomy" id="51695"/>
    <lineage>
        <taxon>Eukaryota</taxon>
        <taxon>Viridiplantae</taxon>
        <taxon>Chlorophyta</taxon>
        <taxon>core chlorophytes</taxon>
        <taxon>Chlorophyceae</taxon>
        <taxon>CS clade</taxon>
        <taxon>Chlamydomonadales</taxon>
        <taxon>Chlamydomonadaceae</taxon>
        <taxon>Chlamydomonas</taxon>
    </lineage>
</organism>